<accession>S9W6J6</accession>
<sequence>MFIIANLISIFTYEKVLHLSGMSSLCVYVDDATKQMDVTAFFKAGPLFYTISVLCSYDSLFLSFLYYPYHIFVVSVPSVMDQQSSIMNKSIQTFRYLDLYCIIFIL</sequence>
<dbReference type="RefSeq" id="XP_013022109.1">
    <property type="nucleotide sequence ID" value="XM_013166655.1"/>
</dbReference>
<evidence type="ECO:0000313" key="2">
    <source>
        <dbReference type="Proteomes" id="UP000015464"/>
    </source>
</evidence>
<organism evidence="1 2">
    <name type="scientific">Schizosaccharomyces cryophilus (strain OY26 / ATCC MYA-4695 / CBS 11777 / NBRC 106824 / NRRL Y48691)</name>
    <name type="common">Fission yeast</name>
    <dbReference type="NCBI Taxonomy" id="653667"/>
    <lineage>
        <taxon>Eukaryota</taxon>
        <taxon>Fungi</taxon>
        <taxon>Dikarya</taxon>
        <taxon>Ascomycota</taxon>
        <taxon>Taphrinomycotina</taxon>
        <taxon>Schizosaccharomycetes</taxon>
        <taxon>Schizosaccharomycetales</taxon>
        <taxon>Schizosaccharomycetaceae</taxon>
        <taxon>Schizosaccharomyces</taxon>
    </lineage>
</organism>
<name>S9W6J6_SCHCR</name>
<protein>
    <submittedName>
        <fullName evidence="1">Uncharacterized protein</fullName>
    </submittedName>
</protein>
<proteinExistence type="predicted"/>
<dbReference type="HOGENOM" id="CLU_2224728_0_0_1"/>
<dbReference type="AlphaFoldDB" id="S9W6J6"/>
<dbReference type="GeneID" id="25039395"/>
<reference evidence="1 2" key="1">
    <citation type="journal article" date="2011" name="Science">
        <title>Comparative functional genomics of the fission yeasts.</title>
        <authorList>
            <person name="Rhind N."/>
            <person name="Chen Z."/>
            <person name="Yassour M."/>
            <person name="Thompson D.A."/>
            <person name="Haas B.J."/>
            <person name="Habib N."/>
            <person name="Wapinski I."/>
            <person name="Roy S."/>
            <person name="Lin M.F."/>
            <person name="Heiman D.I."/>
            <person name="Young S.K."/>
            <person name="Furuya K."/>
            <person name="Guo Y."/>
            <person name="Pidoux A."/>
            <person name="Chen H.M."/>
            <person name="Robbertse B."/>
            <person name="Goldberg J.M."/>
            <person name="Aoki K."/>
            <person name="Bayne E.H."/>
            <person name="Berlin A.M."/>
            <person name="Desjardins C.A."/>
            <person name="Dobbs E."/>
            <person name="Dukaj L."/>
            <person name="Fan L."/>
            <person name="FitzGerald M.G."/>
            <person name="French C."/>
            <person name="Gujja S."/>
            <person name="Hansen K."/>
            <person name="Keifenheim D."/>
            <person name="Levin J.Z."/>
            <person name="Mosher R.A."/>
            <person name="Mueller C.A."/>
            <person name="Pfiffner J."/>
            <person name="Priest M."/>
            <person name="Russ C."/>
            <person name="Smialowska A."/>
            <person name="Swoboda P."/>
            <person name="Sykes S.M."/>
            <person name="Vaughn M."/>
            <person name="Vengrova S."/>
            <person name="Yoder R."/>
            <person name="Zeng Q."/>
            <person name="Allshire R."/>
            <person name="Baulcombe D."/>
            <person name="Birren B.W."/>
            <person name="Brown W."/>
            <person name="Ekwall K."/>
            <person name="Kellis M."/>
            <person name="Leatherwood J."/>
            <person name="Levin H."/>
            <person name="Margalit H."/>
            <person name="Martienssen R."/>
            <person name="Nieduszynski C.A."/>
            <person name="Spatafora J.W."/>
            <person name="Friedman N."/>
            <person name="Dalgaard J.Z."/>
            <person name="Baumann P."/>
            <person name="Niki H."/>
            <person name="Regev A."/>
            <person name="Nusbaum C."/>
        </authorList>
    </citation>
    <scope>NUCLEOTIDE SEQUENCE [LARGE SCALE GENOMIC DNA]</scope>
    <source>
        <strain evidence="2">OY26 / ATCC MYA-4695 / CBS 11777 / NBRC 106824 / NRRL Y48691</strain>
    </source>
</reference>
<dbReference type="Proteomes" id="UP000015464">
    <property type="component" value="Unassembled WGS sequence"/>
</dbReference>
<keyword evidence="2" id="KW-1185">Reference proteome</keyword>
<dbReference type="EMBL" id="KE546988">
    <property type="protein sequence ID" value="EPY53450.1"/>
    <property type="molecule type" value="Genomic_DNA"/>
</dbReference>
<gene>
    <name evidence="1" type="ORF">SPOG_05616</name>
</gene>
<evidence type="ECO:0000313" key="1">
    <source>
        <dbReference type="EMBL" id="EPY53450.1"/>
    </source>
</evidence>